<feature type="transmembrane region" description="Helical" evidence="16">
    <location>
        <begin position="9"/>
        <end position="42"/>
    </location>
</feature>
<dbReference type="PANTHER" id="PTHR11435:SF1">
    <property type="entry name" value="NADH-UBIQUINONE OXIDOREDUCTASE CHAIN 6"/>
    <property type="match status" value="1"/>
</dbReference>
<evidence type="ECO:0000256" key="1">
    <source>
        <dbReference type="ARBA" id="ARBA00004225"/>
    </source>
</evidence>
<geneLocation type="mitochondrion" evidence="17"/>
<proteinExistence type="inferred from homology"/>
<keyword evidence="11" id="KW-0520">NAD</keyword>
<keyword evidence="10 16" id="KW-1133">Transmembrane helix</keyword>
<keyword evidence="12 17" id="KW-0496">Mitochondrion</keyword>
<evidence type="ECO:0000256" key="14">
    <source>
        <dbReference type="ARBA" id="ARBA00031019"/>
    </source>
</evidence>
<evidence type="ECO:0000256" key="9">
    <source>
        <dbReference type="ARBA" id="ARBA00022982"/>
    </source>
</evidence>
<dbReference type="InterPro" id="IPR050269">
    <property type="entry name" value="ComplexI_Subunit6"/>
</dbReference>
<dbReference type="EC" id="7.1.1.2" evidence="3"/>
<protein>
    <recommendedName>
        <fullName evidence="4">NADH-ubiquinone oxidoreductase chain 6</fullName>
        <ecNumber evidence="3">7.1.1.2</ecNumber>
    </recommendedName>
    <alternativeName>
        <fullName evidence="14">NADH dehydrogenase subunit 6</fullName>
    </alternativeName>
</protein>
<keyword evidence="7 16" id="KW-0812">Transmembrane</keyword>
<evidence type="ECO:0000256" key="2">
    <source>
        <dbReference type="ARBA" id="ARBA00005698"/>
    </source>
</evidence>
<keyword evidence="17" id="KW-0560">Oxidoreductase</keyword>
<sequence length="168" mass="20081">MMLLLNFSIFLIGLGFFFMNHPLMMGLMIMIKVVLICIIIGIYSMSFWYSYMLFLIFLGGLLVLFIYISSLTENELFIFQNTWLNKIWYLIIIILMMSLMINSNLNYYSSDSMEKLKLLDFKLYYLSTYFYSFSIWKITIFLSIYLLMCLLIVTKICQLNKGPMRQKF</sequence>
<dbReference type="EMBL" id="HM600782">
    <property type="protein sequence ID" value="ADK97578.1"/>
    <property type="molecule type" value="Genomic_DNA"/>
</dbReference>
<organism evidence="17">
    <name type="scientific">Peripatoides sp. DVL-2010</name>
    <dbReference type="NCBI Taxonomy" id="867919"/>
    <lineage>
        <taxon>Eukaryota</taxon>
        <taxon>Metazoa</taxon>
        <taxon>Ecdysozoa</taxon>
        <taxon>Onychophora</taxon>
        <taxon>Udeonychophora</taxon>
        <taxon>Euonychophora</taxon>
        <taxon>Peripatopsidae</taxon>
        <taxon>Peripatoides</taxon>
    </lineage>
</organism>
<dbReference type="GO" id="GO:0016491">
    <property type="term" value="F:oxidoreductase activity"/>
    <property type="evidence" value="ECO:0007669"/>
    <property type="project" value="UniProtKB-KW"/>
</dbReference>
<evidence type="ECO:0000256" key="11">
    <source>
        <dbReference type="ARBA" id="ARBA00023027"/>
    </source>
</evidence>
<keyword evidence="13 16" id="KW-0472">Membrane</keyword>
<evidence type="ECO:0000256" key="8">
    <source>
        <dbReference type="ARBA" id="ARBA00022967"/>
    </source>
</evidence>
<evidence type="ECO:0000256" key="15">
    <source>
        <dbReference type="ARBA" id="ARBA00049551"/>
    </source>
</evidence>
<evidence type="ECO:0000256" key="7">
    <source>
        <dbReference type="ARBA" id="ARBA00022692"/>
    </source>
</evidence>
<comment type="similarity">
    <text evidence="2">Belongs to the complex I subunit 6 family.</text>
</comment>
<dbReference type="GO" id="GO:0031966">
    <property type="term" value="C:mitochondrial membrane"/>
    <property type="evidence" value="ECO:0007669"/>
    <property type="project" value="UniProtKB-SubCell"/>
</dbReference>
<keyword evidence="5" id="KW-0813">Transport</keyword>
<evidence type="ECO:0000313" key="17">
    <source>
        <dbReference type="EMBL" id="ADK97578.1"/>
    </source>
</evidence>
<evidence type="ECO:0000256" key="12">
    <source>
        <dbReference type="ARBA" id="ARBA00023128"/>
    </source>
</evidence>
<gene>
    <name evidence="17" type="primary">nad6</name>
</gene>
<dbReference type="GO" id="GO:0008137">
    <property type="term" value="F:NADH dehydrogenase (ubiquinone) activity"/>
    <property type="evidence" value="ECO:0007669"/>
    <property type="project" value="UniProtKB-EC"/>
</dbReference>
<feature type="transmembrane region" description="Helical" evidence="16">
    <location>
        <begin position="48"/>
        <end position="67"/>
    </location>
</feature>
<dbReference type="AlphaFoldDB" id="F8RJ96"/>
<keyword evidence="8" id="KW-1278">Translocase</keyword>
<dbReference type="PANTHER" id="PTHR11435">
    <property type="entry name" value="NADH UBIQUINONE OXIDOREDUCTASE SUBUNIT ND6"/>
    <property type="match status" value="1"/>
</dbReference>
<evidence type="ECO:0000256" key="6">
    <source>
        <dbReference type="ARBA" id="ARBA00022660"/>
    </source>
</evidence>
<name>F8RJ96_9BILA</name>
<keyword evidence="9" id="KW-0249">Electron transport</keyword>
<feature type="transmembrane region" description="Helical" evidence="16">
    <location>
        <begin position="87"/>
        <end position="109"/>
    </location>
</feature>
<accession>F8RJ96</accession>
<feature type="transmembrane region" description="Helical" evidence="16">
    <location>
        <begin position="129"/>
        <end position="157"/>
    </location>
</feature>
<reference evidence="17" key="1">
    <citation type="journal article" date="2010" name="Genome Biol. Evol.">
        <title>Ecdysozoan mitogenomics: evidence for a common origin of the legged invertebrates, the Panarthropoda.</title>
        <authorList>
            <person name="Rota-Stabelli O."/>
            <person name="Kayal E."/>
            <person name="Gleeson D."/>
            <person name="Daub J."/>
            <person name="Boore J.L."/>
            <person name="Telford M.J."/>
            <person name="Pisani D."/>
            <person name="Blaxter M."/>
            <person name="Lavrov D.V."/>
        </authorList>
    </citation>
    <scope>NUCLEOTIDE SEQUENCE</scope>
</reference>
<evidence type="ECO:0000256" key="16">
    <source>
        <dbReference type="SAM" id="Phobius"/>
    </source>
</evidence>
<comment type="subcellular location">
    <subcellularLocation>
        <location evidence="1">Mitochondrion membrane</location>
        <topology evidence="1">Multi-pass membrane protein</topology>
    </subcellularLocation>
</comment>
<evidence type="ECO:0000256" key="5">
    <source>
        <dbReference type="ARBA" id="ARBA00022448"/>
    </source>
</evidence>
<comment type="catalytic activity">
    <reaction evidence="15">
        <text>a ubiquinone + NADH + 5 H(+)(in) = a ubiquinol + NAD(+) + 4 H(+)(out)</text>
        <dbReference type="Rhea" id="RHEA:29091"/>
        <dbReference type="Rhea" id="RHEA-COMP:9565"/>
        <dbReference type="Rhea" id="RHEA-COMP:9566"/>
        <dbReference type="ChEBI" id="CHEBI:15378"/>
        <dbReference type="ChEBI" id="CHEBI:16389"/>
        <dbReference type="ChEBI" id="CHEBI:17976"/>
        <dbReference type="ChEBI" id="CHEBI:57540"/>
        <dbReference type="ChEBI" id="CHEBI:57945"/>
        <dbReference type="EC" id="7.1.1.2"/>
    </reaction>
</comment>
<evidence type="ECO:0000256" key="3">
    <source>
        <dbReference type="ARBA" id="ARBA00012944"/>
    </source>
</evidence>
<keyword evidence="6" id="KW-0679">Respiratory chain</keyword>
<evidence type="ECO:0000256" key="10">
    <source>
        <dbReference type="ARBA" id="ARBA00022989"/>
    </source>
</evidence>
<evidence type="ECO:0000256" key="4">
    <source>
        <dbReference type="ARBA" id="ARBA00021095"/>
    </source>
</evidence>
<evidence type="ECO:0000256" key="13">
    <source>
        <dbReference type="ARBA" id="ARBA00023136"/>
    </source>
</evidence>